<dbReference type="InterPro" id="IPR016040">
    <property type="entry name" value="NAD(P)-bd_dom"/>
</dbReference>
<organism evidence="2 3">
    <name type="scientific">Leucobacter denitrificans</name>
    <dbReference type="NCBI Taxonomy" id="683042"/>
    <lineage>
        <taxon>Bacteria</taxon>
        <taxon>Bacillati</taxon>
        <taxon>Actinomycetota</taxon>
        <taxon>Actinomycetes</taxon>
        <taxon>Micrococcales</taxon>
        <taxon>Microbacteriaceae</taxon>
        <taxon>Leucobacter</taxon>
    </lineage>
</organism>
<keyword evidence="3" id="KW-1185">Reference proteome</keyword>
<dbReference type="Proteomes" id="UP000515934">
    <property type="component" value="Chromosome"/>
</dbReference>
<name>A0A7G9S4U5_9MICO</name>
<accession>A0A7G9S4U5</accession>
<dbReference type="InterPro" id="IPR051207">
    <property type="entry name" value="ComplexI_NDUFA9_subunit"/>
</dbReference>
<dbReference type="PANTHER" id="PTHR12126:SF11">
    <property type="entry name" value="NADH DEHYDROGENASE [UBIQUINONE] 1 ALPHA SUBCOMPLEX SUBUNIT 9, MITOCHONDRIAL"/>
    <property type="match status" value="1"/>
</dbReference>
<dbReference type="InterPro" id="IPR036291">
    <property type="entry name" value="NAD(P)-bd_dom_sf"/>
</dbReference>
<gene>
    <name evidence="2" type="ORF">H9L06_00235</name>
</gene>
<dbReference type="Gene3D" id="3.40.50.720">
    <property type="entry name" value="NAD(P)-binding Rossmann-like Domain"/>
    <property type="match status" value="1"/>
</dbReference>
<feature type="domain" description="NAD(P)-binding" evidence="1">
    <location>
        <begin position="46"/>
        <end position="167"/>
    </location>
</feature>
<dbReference type="SUPFAM" id="SSF51735">
    <property type="entry name" value="NAD(P)-binding Rossmann-fold domains"/>
    <property type="match status" value="1"/>
</dbReference>
<protein>
    <submittedName>
        <fullName evidence="2">NAD(P)H-binding protein</fullName>
    </submittedName>
</protein>
<dbReference type="PANTHER" id="PTHR12126">
    <property type="entry name" value="NADH-UBIQUINONE OXIDOREDUCTASE 39 KDA SUBUNIT-RELATED"/>
    <property type="match status" value="1"/>
</dbReference>
<dbReference type="Pfam" id="PF13460">
    <property type="entry name" value="NAD_binding_10"/>
    <property type="match status" value="1"/>
</dbReference>
<evidence type="ECO:0000259" key="1">
    <source>
        <dbReference type="Pfam" id="PF13460"/>
    </source>
</evidence>
<dbReference type="KEGG" id="ldn:H9L06_00235"/>
<sequence>MRIAVAGGTGVVGAHVVRIAADAGHKVRVLSRSHGVDLVTGAGLDLSGIDVVIDVSGSTSPSEAMSYFESSTHTLLRAEQDVGVKHHVALSIVGAVEHPHGYYAAKALQEQLIADGPIPWTILRTTQFFEFAEQKAVAVWRWAVVAKFLSRPIAAASVARRLVEIAEGEPRGMTPEFAGPDELRMADLARMVFETHGDQRGVIELPLPGKMGRSMRDGGLLPGPDAEIDSKSYEEWLADGAH</sequence>
<dbReference type="GO" id="GO:0044877">
    <property type="term" value="F:protein-containing complex binding"/>
    <property type="evidence" value="ECO:0007669"/>
    <property type="project" value="TreeGrafter"/>
</dbReference>
<dbReference type="EMBL" id="CP060716">
    <property type="protein sequence ID" value="QNN62870.1"/>
    <property type="molecule type" value="Genomic_DNA"/>
</dbReference>
<evidence type="ECO:0000313" key="3">
    <source>
        <dbReference type="Proteomes" id="UP000515934"/>
    </source>
</evidence>
<evidence type="ECO:0000313" key="2">
    <source>
        <dbReference type="EMBL" id="QNN62870.1"/>
    </source>
</evidence>
<proteinExistence type="predicted"/>
<dbReference type="AlphaFoldDB" id="A0A7G9S4U5"/>
<reference evidence="2 3" key="1">
    <citation type="submission" date="2020-08" db="EMBL/GenBank/DDBJ databases">
        <title>Genome sequence of Leucobacter denitrificans KACC 14055T.</title>
        <authorList>
            <person name="Hyun D.-W."/>
            <person name="Bae J.-W."/>
        </authorList>
    </citation>
    <scope>NUCLEOTIDE SEQUENCE [LARGE SCALE GENOMIC DNA]</scope>
    <source>
        <strain evidence="2 3">KACC 14055</strain>
    </source>
</reference>
<dbReference type="RefSeq" id="WP_187555340.1">
    <property type="nucleotide sequence ID" value="NZ_CP060716.1"/>
</dbReference>